<organism evidence="2 3">
    <name type="scientific">Dacryopinax primogenitus (strain DJM 731)</name>
    <name type="common">Brown rot fungus</name>
    <dbReference type="NCBI Taxonomy" id="1858805"/>
    <lineage>
        <taxon>Eukaryota</taxon>
        <taxon>Fungi</taxon>
        <taxon>Dikarya</taxon>
        <taxon>Basidiomycota</taxon>
        <taxon>Agaricomycotina</taxon>
        <taxon>Dacrymycetes</taxon>
        <taxon>Dacrymycetales</taxon>
        <taxon>Dacrymycetaceae</taxon>
        <taxon>Dacryopinax</taxon>
    </lineage>
</organism>
<proteinExistence type="predicted"/>
<dbReference type="AlphaFoldDB" id="M5FXV2"/>
<dbReference type="Gene3D" id="3.30.710.10">
    <property type="entry name" value="Potassium Channel Kv1.1, Chain A"/>
    <property type="match status" value="1"/>
</dbReference>
<dbReference type="GeneID" id="63686168"/>
<evidence type="ECO:0000313" key="3">
    <source>
        <dbReference type="Proteomes" id="UP000030653"/>
    </source>
</evidence>
<evidence type="ECO:0000259" key="1">
    <source>
        <dbReference type="SMART" id="SM00225"/>
    </source>
</evidence>
<evidence type="ECO:0000313" key="2">
    <source>
        <dbReference type="EMBL" id="EJU02871.1"/>
    </source>
</evidence>
<feature type="domain" description="BTB" evidence="1">
    <location>
        <begin position="250"/>
        <end position="359"/>
    </location>
</feature>
<dbReference type="RefSeq" id="XP_040629765.1">
    <property type="nucleotide sequence ID" value="XM_040771106.1"/>
</dbReference>
<dbReference type="HOGENOM" id="CLU_522764_0_0_1"/>
<gene>
    <name evidence="2" type="ORF">DACRYDRAFT_15463</name>
</gene>
<dbReference type="OMA" id="NECTIGW"/>
<name>M5FXV2_DACPD</name>
<keyword evidence="3" id="KW-1185">Reference proteome</keyword>
<dbReference type="EMBL" id="JH795861">
    <property type="protein sequence ID" value="EJU02871.1"/>
    <property type="molecule type" value="Genomic_DNA"/>
</dbReference>
<accession>M5FXV2</accession>
<dbReference type="Proteomes" id="UP000030653">
    <property type="component" value="Unassembled WGS sequence"/>
</dbReference>
<dbReference type="InterPro" id="IPR011333">
    <property type="entry name" value="SKP1/BTB/POZ_sf"/>
</dbReference>
<dbReference type="InterPro" id="IPR000210">
    <property type="entry name" value="BTB/POZ_dom"/>
</dbReference>
<protein>
    <recommendedName>
        <fullName evidence="1">BTB domain-containing protein</fullName>
    </recommendedName>
</protein>
<dbReference type="SMART" id="SM00225">
    <property type="entry name" value="BTB"/>
    <property type="match status" value="2"/>
</dbReference>
<dbReference type="STRING" id="1858805.M5FXV2"/>
<feature type="domain" description="BTB" evidence="1">
    <location>
        <begin position="43"/>
        <end position="148"/>
    </location>
</feature>
<dbReference type="OrthoDB" id="3357985at2759"/>
<sequence>MDSLPILFSGVELSSTTSTTENQTNRRSASAFNAPPRFLNPTADLIVTSSDNVEFKTWKAILIEGSFFFKGMLEDSMLNECTIGWGKVERVRWDETAKIINHLLILMYPIPKPAINSLDEIFDVIRAAEKWQIPVAIDWLKATLLCKKFVDVDRNAFKIYAFACEMDFTDIRDEVAKKASEIDPFGIPVRSHTRHMTALDLLRLVKLRSAPYATFDSHFTLSPNPDATATMSTGLPDSSSIPSEFRDTNGDLAVHSADGVEFSVFRLFLACSSPKLRDRILKLSETSSAHNQGTRPALSLPLPASIILTLLYYIYPLPRSPTKTGTSRLEHLILCMRAAIEWDIQVAVSAFREELMSPLHLQTRPLKIYGFANSMGFEEEKKIARTRAILFDPMENRNRNDFTEMTGYDLIQLREFRTTLVKRLMAALRKLSFPSSPSSCVHFEHYSHDDASHKATLDSVFVQAMCQAIIPNSLVTTPDLYEMLVGGTCLECRKNTARFRSSEEIIEQVNKVLKEHLVLYC</sequence>
<reference evidence="2 3" key="1">
    <citation type="journal article" date="2012" name="Science">
        <title>The Paleozoic origin of enzymatic lignin decomposition reconstructed from 31 fungal genomes.</title>
        <authorList>
            <person name="Floudas D."/>
            <person name="Binder M."/>
            <person name="Riley R."/>
            <person name="Barry K."/>
            <person name="Blanchette R.A."/>
            <person name="Henrissat B."/>
            <person name="Martinez A.T."/>
            <person name="Otillar R."/>
            <person name="Spatafora J.W."/>
            <person name="Yadav J.S."/>
            <person name="Aerts A."/>
            <person name="Benoit I."/>
            <person name="Boyd A."/>
            <person name="Carlson A."/>
            <person name="Copeland A."/>
            <person name="Coutinho P.M."/>
            <person name="de Vries R.P."/>
            <person name="Ferreira P."/>
            <person name="Findley K."/>
            <person name="Foster B."/>
            <person name="Gaskell J."/>
            <person name="Glotzer D."/>
            <person name="Gorecki P."/>
            <person name="Heitman J."/>
            <person name="Hesse C."/>
            <person name="Hori C."/>
            <person name="Igarashi K."/>
            <person name="Jurgens J.A."/>
            <person name="Kallen N."/>
            <person name="Kersten P."/>
            <person name="Kohler A."/>
            <person name="Kuees U."/>
            <person name="Kumar T.K.A."/>
            <person name="Kuo A."/>
            <person name="LaButti K."/>
            <person name="Larrondo L.F."/>
            <person name="Lindquist E."/>
            <person name="Ling A."/>
            <person name="Lombard V."/>
            <person name="Lucas S."/>
            <person name="Lundell T."/>
            <person name="Martin R."/>
            <person name="McLaughlin D.J."/>
            <person name="Morgenstern I."/>
            <person name="Morin E."/>
            <person name="Murat C."/>
            <person name="Nagy L.G."/>
            <person name="Nolan M."/>
            <person name="Ohm R.A."/>
            <person name="Patyshakuliyeva A."/>
            <person name="Rokas A."/>
            <person name="Ruiz-Duenas F.J."/>
            <person name="Sabat G."/>
            <person name="Salamov A."/>
            <person name="Samejima M."/>
            <person name="Schmutz J."/>
            <person name="Slot J.C."/>
            <person name="St John F."/>
            <person name="Stenlid J."/>
            <person name="Sun H."/>
            <person name="Sun S."/>
            <person name="Syed K."/>
            <person name="Tsang A."/>
            <person name="Wiebenga A."/>
            <person name="Young D."/>
            <person name="Pisabarro A."/>
            <person name="Eastwood D.C."/>
            <person name="Martin F."/>
            <person name="Cullen D."/>
            <person name="Grigoriev I.V."/>
            <person name="Hibbett D.S."/>
        </authorList>
    </citation>
    <scope>NUCLEOTIDE SEQUENCE [LARGE SCALE GENOMIC DNA]</scope>
    <source>
        <strain evidence="2 3">DJM-731 SS1</strain>
    </source>
</reference>